<dbReference type="GO" id="GO:0046872">
    <property type="term" value="F:metal ion binding"/>
    <property type="evidence" value="ECO:0007669"/>
    <property type="project" value="UniProtKB-KW"/>
</dbReference>
<dbReference type="InterPro" id="IPR002051">
    <property type="entry name" value="Haem_Oase"/>
</dbReference>
<dbReference type="RefSeq" id="WP_271632626.1">
    <property type="nucleotide sequence ID" value="NZ_CP094970.1"/>
</dbReference>
<evidence type="ECO:0000256" key="2">
    <source>
        <dbReference type="ARBA" id="ARBA00022723"/>
    </source>
</evidence>
<evidence type="ECO:0000256" key="3">
    <source>
        <dbReference type="ARBA" id="ARBA00023004"/>
    </source>
</evidence>
<accession>A0AA46TG77</accession>
<sequence length="215" mass="23509">MTAAVETMKLSQLVRAGSRAEHTAAESSDFVARLLDGRAGRDEYAAYVRRLAEVYDALESVGRAHADDPMVGVVVDPLLERGDALAADLAHWVGPDWRATPLDSPATAAYVDRIRTATAEWGGLYIAHHYTRYLGDLSGGQAIGRVVARTYDLPSGVGTAFYAFSGIPKPKPYKDAYRTRLDALRLSEVDKQRIVGEVKRAFRLNEAIFAELAAR</sequence>
<protein>
    <submittedName>
        <fullName evidence="6">Biliverdin-producing heme oxygenase</fullName>
    </submittedName>
</protein>
<dbReference type="CDD" id="cd19165">
    <property type="entry name" value="HemeO"/>
    <property type="match status" value="1"/>
</dbReference>
<dbReference type="PRINTS" id="PR00088">
    <property type="entry name" value="HAEMOXYGNASE"/>
</dbReference>
<organism evidence="6 7">
    <name type="scientific">Solicola gregarius</name>
    <dbReference type="NCBI Taxonomy" id="2908642"/>
    <lineage>
        <taxon>Bacteria</taxon>
        <taxon>Bacillati</taxon>
        <taxon>Actinomycetota</taxon>
        <taxon>Actinomycetes</taxon>
        <taxon>Propionibacteriales</taxon>
        <taxon>Nocardioidaceae</taxon>
        <taxon>Solicola</taxon>
    </lineage>
</organism>
<feature type="binding site" description="axial binding residue" evidence="5">
    <location>
        <position position="22"/>
    </location>
    <ligand>
        <name>heme b</name>
        <dbReference type="ChEBI" id="CHEBI:60344"/>
    </ligand>
    <ligandPart>
        <name>Fe</name>
        <dbReference type="ChEBI" id="CHEBI:18248"/>
    </ligandPart>
</feature>
<dbReference type="Proteomes" id="UP001164390">
    <property type="component" value="Chromosome"/>
</dbReference>
<keyword evidence="2 5" id="KW-0479">Metal-binding</keyword>
<dbReference type="Pfam" id="PF01126">
    <property type="entry name" value="Heme_oxygenase"/>
    <property type="match status" value="1"/>
</dbReference>
<keyword evidence="3 5" id="KW-0408">Iron</keyword>
<keyword evidence="1 4" id="KW-0349">Heme</keyword>
<reference evidence="6" key="1">
    <citation type="submission" date="2022-01" db="EMBL/GenBank/DDBJ databases">
        <title>Nocardioidaceae gen. sp. A5X3R13.</title>
        <authorList>
            <person name="Lopez Marin M.A."/>
            <person name="Uhlik O."/>
        </authorList>
    </citation>
    <scope>NUCLEOTIDE SEQUENCE</scope>
    <source>
        <strain evidence="6">A5X3R13</strain>
    </source>
</reference>
<proteinExistence type="predicted"/>
<evidence type="ECO:0000256" key="5">
    <source>
        <dbReference type="PIRSR" id="PIRSR000343-2"/>
    </source>
</evidence>
<evidence type="ECO:0000313" key="7">
    <source>
        <dbReference type="Proteomes" id="UP001164390"/>
    </source>
</evidence>
<feature type="binding site" evidence="4">
    <location>
        <position position="130"/>
    </location>
    <ligand>
        <name>heme b</name>
        <dbReference type="ChEBI" id="CHEBI:60344"/>
    </ligand>
</feature>
<dbReference type="GO" id="GO:0042167">
    <property type="term" value="P:heme catabolic process"/>
    <property type="evidence" value="ECO:0007669"/>
    <property type="project" value="TreeGrafter"/>
</dbReference>
<evidence type="ECO:0000256" key="4">
    <source>
        <dbReference type="PIRSR" id="PIRSR000343-1"/>
    </source>
</evidence>
<evidence type="ECO:0000256" key="1">
    <source>
        <dbReference type="ARBA" id="ARBA00022617"/>
    </source>
</evidence>
<dbReference type="PANTHER" id="PTHR10720:SF0">
    <property type="entry name" value="HEME OXYGENASE"/>
    <property type="match status" value="1"/>
</dbReference>
<keyword evidence="7" id="KW-1185">Reference proteome</keyword>
<evidence type="ECO:0000313" key="6">
    <source>
        <dbReference type="EMBL" id="UYM03983.1"/>
    </source>
</evidence>
<feature type="binding site" evidence="4">
    <location>
        <position position="178"/>
    </location>
    <ligand>
        <name>heme b</name>
        <dbReference type="ChEBI" id="CHEBI:60344"/>
    </ligand>
</feature>
<dbReference type="AlphaFoldDB" id="A0AA46TG77"/>
<dbReference type="InterPro" id="IPR016084">
    <property type="entry name" value="Haem_Oase-like_multi-hlx"/>
</dbReference>
<feature type="binding site" evidence="4">
    <location>
        <position position="15"/>
    </location>
    <ligand>
        <name>heme b</name>
        <dbReference type="ChEBI" id="CHEBI:60344"/>
    </ligand>
</feature>
<gene>
    <name evidence="6" type="ORF">L0C25_15690</name>
</gene>
<dbReference type="GO" id="GO:0020037">
    <property type="term" value="F:heme binding"/>
    <property type="evidence" value="ECO:0007669"/>
    <property type="project" value="TreeGrafter"/>
</dbReference>
<dbReference type="EMBL" id="CP094970">
    <property type="protein sequence ID" value="UYM03983.1"/>
    <property type="molecule type" value="Genomic_DNA"/>
</dbReference>
<dbReference type="GO" id="GO:0004392">
    <property type="term" value="F:heme oxygenase (decyclizing) activity"/>
    <property type="evidence" value="ECO:0007669"/>
    <property type="project" value="InterPro"/>
</dbReference>
<dbReference type="KEGG" id="sgrg:L0C25_15690"/>
<dbReference type="PIRSF" id="PIRSF000343">
    <property type="entry name" value="Haem_Oase"/>
    <property type="match status" value="1"/>
</dbReference>
<dbReference type="PANTHER" id="PTHR10720">
    <property type="entry name" value="HEME OXYGENASE"/>
    <property type="match status" value="1"/>
</dbReference>
<name>A0AA46TG77_9ACTN</name>
<dbReference type="GO" id="GO:0006979">
    <property type="term" value="P:response to oxidative stress"/>
    <property type="evidence" value="ECO:0007669"/>
    <property type="project" value="TreeGrafter"/>
</dbReference>
<dbReference type="Gene3D" id="1.20.910.10">
    <property type="entry name" value="Heme oxygenase-like"/>
    <property type="match status" value="1"/>
</dbReference>
<dbReference type="InterPro" id="IPR016053">
    <property type="entry name" value="Haem_Oase-like"/>
</dbReference>
<dbReference type="SUPFAM" id="SSF48613">
    <property type="entry name" value="Heme oxygenase-like"/>
    <property type="match status" value="1"/>
</dbReference>
<dbReference type="GO" id="GO:0006788">
    <property type="term" value="P:heme oxidation"/>
    <property type="evidence" value="ECO:0007669"/>
    <property type="project" value="InterPro"/>
</dbReference>